<dbReference type="KEGG" id="sml:Smlt1764"/>
<dbReference type="EMBL" id="AM743169">
    <property type="protein sequence ID" value="CAQ45286.1"/>
    <property type="molecule type" value="Genomic_DNA"/>
</dbReference>
<organism evidence="7 8">
    <name type="scientific">Stenotrophomonas maltophilia (strain K279a)</name>
    <dbReference type="NCBI Taxonomy" id="522373"/>
    <lineage>
        <taxon>Bacteria</taxon>
        <taxon>Pseudomonadati</taxon>
        <taxon>Pseudomonadota</taxon>
        <taxon>Gammaproteobacteria</taxon>
        <taxon>Lysobacterales</taxon>
        <taxon>Lysobacteraceae</taxon>
        <taxon>Stenotrophomonas</taxon>
        <taxon>Stenotrophomonas maltophilia group</taxon>
    </lineage>
</organism>
<comment type="similarity">
    <text evidence="1">Belongs to the LysR transcriptional regulatory family.</text>
</comment>
<evidence type="ECO:0000313" key="7">
    <source>
        <dbReference type="EMBL" id="CAQ45286.1"/>
    </source>
</evidence>
<reference evidence="7 8" key="1">
    <citation type="journal article" date="2008" name="Genome Biol.">
        <title>The complete genome, comparative and functional analysis of Stenotrophomonas maltophilia reveals an organism heavily shielded by drug resistance determinants.</title>
        <authorList>
            <person name="Crossman L.C."/>
            <person name="Gould V.C."/>
            <person name="Dow J.M."/>
            <person name="Vernikos G.S."/>
            <person name="Okazaki A."/>
            <person name="Sebaihia M."/>
            <person name="Saunders D."/>
            <person name="Arrowsmith C."/>
            <person name="Carver T."/>
            <person name="Peters N."/>
            <person name="Adlem E."/>
            <person name="Kerhornou A."/>
            <person name="Lord A."/>
            <person name="Murphy L."/>
            <person name="Seeger K."/>
            <person name="Squares R."/>
            <person name="Rutter S."/>
            <person name="Quail M.A."/>
            <person name="Rajandream M.A."/>
            <person name="Harris D."/>
            <person name="Churcher C."/>
            <person name="Bentley S.D."/>
            <person name="Parkhill J."/>
            <person name="Thomson N.R."/>
            <person name="Avison M.B."/>
        </authorList>
    </citation>
    <scope>NUCLEOTIDE SEQUENCE [LARGE SCALE GENOMIC DNA]</scope>
    <source>
        <strain evidence="7 8">K279a</strain>
    </source>
</reference>
<sequence>MLKLSLDALQILDAIDRRGSFAGAGKALHKVPSTISYTVAKLEEDLGVQLFDRVGPRAEPTEAGRALLDEGRHLLRAARELELRVRRVASGWETELTLAVDSVFPTWLLGPDIAAFREAEAPTRLRLIGEALSGTWEALLDRRADLLVGAPGEGPSGGGYVVEPLGTVEFVFAVAPGHPLAAVPGVLGREQLVEHCAIAVSDSARRLLPRTVGLLMGQEMLTVPDMASKLKLQCEGVGFGFLPEPCARAAVARGQLVIREVEEHKPEETFWLAWRTGEDGAALRWWRERLRRPELLSQWWQAMARGEGFGRAAPCTRYDPEQQQQQQQQQKLVS</sequence>
<dbReference type="RefSeq" id="WP_012479753.1">
    <property type="nucleotide sequence ID" value="NC_010943.1"/>
</dbReference>
<proteinExistence type="inferred from homology"/>
<evidence type="ECO:0000313" key="8">
    <source>
        <dbReference type="Proteomes" id="UP000008840"/>
    </source>
</evidence>
<dbReference type="SUPFAM" id="SSF53850">
    <property type="entry name" value="Periplasmic binding protein-like II"/>
    <property type="match status" value="1"/>
</dbReference>
<evidence type="ECO:0000256" key="3">
    <source>
        <dbReference type="ARBA" id="ARBA00023125"/>
    </source>
</evidence>
<feature type="region of interest" description="Disordered" evidence="5">
    <location>
        <begin position="311"/>
        <end position="334"/>
    </location>
</feature>
<dbReference type="Pfam" id="PF03466">
    <property type="entry name" value="LysR_substrate"/>
    <property type="match status" value="1"/>
</dbReference>
<keyword evidence="2" id="KW-0805">Transcription regulation</keyword>
<gene>
    <name evidence="7" type="ordered locus">Smlt1764</name>
</gene>
<accession>B2FL53</accession>
<dbReference type="Pfam" id="PF00126">
    <property type="entry name" value="HTH_1"/>
    <property type="match status" value="1"/>
</dbReference>
<dbReference type="PANTHER" id="PTHR30126">
    <property type="entry name" value="HTH-TYPE TRANSCRIPTIONAL REGULATOR"/>
    <property type="match status" value="1"/>
</dbReference>
<dbReference type="Gene3D" id="1.10.10.10">
    <property type="entry name" value="Winged helix-like DNA-binding domain superfamily/Winged helix DNA-binding domain"/>
    <property type="match status" value="1"/>
</dbReference>
<dbReference type="SUPFAM" id="SSF46785">
    <property type="entry name" value="Winged helix' DNA-binding domain"/>
    <property type="match status" value="1"/>
</dbReference>
<dbReference type="EnsemblBacteria" id="CAQ45286">
    <property type="protein sequence ID" value="CAQ45286"/>
    <property type="gene ID" value="Smlt1764"/>
</dbReference>
<dbReference type="Proteomes" id="UP000008840">
    <property type="component" value="Chromosome"/>
</dbReference>
<keyword evidence="4" id="KW-0804">Transcription</keyword>
<dbReference type="Gene3D" id="3.40.190.10">
    <property type="entry name" value="Periplasmic binding protein-like II"/>
    <property type="match status" value="2"/>
</dbReference>
<dbReference type="InterPro" id="IPR036390">
    <property type="entry name" value="WH_DNA-bd_sf"/>
</dbReference>
<evidence type="ECO:0000256" key="1">
    <source>
        <dbReference type="ARBA" id="ARBA00009437"/>
    </source>
</evidence>
<dbReference type="AlphaFoldDB" id="B2FL53"/>
<dbReference type="InterPro" id="IPR036388">
    <property type="entry name" value="WH-like_DNA-bd_sf"/>
</dbReference>
<evidence type="ECO:0000256" key="2">
    <source>
        <dbReference type="ARBA" id="ARBA00023015"/>
    </source>
</evidence>
<feature type="compositionally biased region" description="Low complexity" evidence="5">
    <location>
        <begin position="322"/>
        <end position="334"/>
    </location>
</feature>
<dbReference type="HOGENOM" id="CLU_039613_35_1_6"/>
<dbReference type="GO" id="GO:0003700">
    <property type="term" value="F:DNA-binding transcription factor activity"/>
    <property type="evidence" value="ECO:0007669"/>
    <property type="project" value="InterPro"/>
</dbReference>
<dbReference type="GO" id="GO:0000976">
    <property type="term" value="F:transcription cis-regulatory region binding"/>
    <property type="evidence" value="ECO:0007669"/>
    <property type="project" value="TreeGrafter"/>
</dbReference>
<feature type="domain" description="HTH lysR-type" evidence="6">
    <location>
        <begin position="4"/>
        <end position="61"/>
    </location>
</feature>
<evidence type="ECO:0000259" key="6">
    <source>
        <dbReference type="PROSITE" id="PS50931"/>
    </source>
</evidence>
<dbReference type="PROSITE" id="PS50931">
    <property type="entry name" value="HTH_LYSR"/>
    <property type="match status" value="1"/>
</dbReference>
<evidence type="ECO:0000256" key="5">
    <source>
        <dbReference type="SAM" id="MobiDB-lite"/>
    </source>
</evidence>
<dbReference type="InterPro" id="IPR000847">
    <property type="entry name" value="LysR_HTH_N"/>
</dbReference>
<protein>
    <submittedName>
        <fullName evidence="7">LysR-family transcriptional regulator</fullName>
    </submittedName>
</protein>
<keyword evidence="3" id="KW-0238">DNA-binding</keyword>
<dbReference type="PANTHER" id="PTHR30126:SF4">
    <property type="entry name" value="LYSR FAMILY TRANSCRIPTIONAL REGULATOR"/>
    <property type="match status" value="1"/>
</dbReference>
<evidence type="ECO:0000256" key="4">
    <source>
        <dbReference type="ARBA" id="ARBA00023163"/>
    </source>
</evidence>
<keyword evidence="8" id="KW-1185">Reference proteome</keyword>
<name>B2FL53_STRMK</name>
<dbReference type="eggNOG" id="COG0583">
    <property type="taxonomic scope" value="Bacteria"/>
</dbReference>
<dbReference type="InterPro" id="IPR005119">
    <property type="entry name" value="LysR_subst-bd"/>
</dbReference>